<dbReference type="GO" id="GO:0009791">
    <property type="term" value="P:post-embryonic development"/>
    <property type="evidence" value="ECO:0007669"/>
    <property type="project" value="UniProtKB-ARBA"/>
</dbReference>
<keyword evidence="2" id="KW-0479">Metal-binding</keyword>
<feature type="domain" description="BED-type" evidence="8">
    <location>
        <begin position="5"/>
        <end position="44"/>
    </location>
</feature>
<proteinExistence type="predicted"/>
<dbReference type="InterPro" id="IPR003656">
    <property type="entry name" value="Znf_BED"/>
</dbReference>
<keyword evidence="5" id="KW-0805">Transcription regulation</keyword>
<evidence type="ECO:0000259" key="8">
    <source>
        <dbReference type="Pfam" id="PF02892"/>
    </source>
</evidence>
<dbReference type="SUPFAM" id="SSF57667">
    <property type="entry name" value="beta-beta-alpha zinc fingers"/>
    <property type="match status" value="1"/>
</dbReference>
<protein>
    <recommendedName>
        <fullName evidence="8">BED-type domain-containing protein</fullName>
    </recommendedName>
</protein>
<evidence type="ECO:0000256" key="5">
    <source>
        <dbReference type="ARBA" id="ARBA00023015"/>
    </source>
</evidence>
<keyword evidence="7" id="KW-0539">Nucleus</keyword>
<dbReference type="GO" id="GO:0008270">
    <property type="term" value="F:zinc ion binding"/>
    <property type="evidence" value="ECO:0007669"/>
    <property type="project" value="UniProtKB-KW"/>
</dbReference>
<comment type="caution">
    <text evidence="9">The sequence shown here is derived from an EMBL/GenBank/DDBJ whole genome shotgun (WGS) entry which is preliminary data.</text>
</comment>
<dbReference type="Proteomes" id="UP001566132">
    <property type="component" value="Unassembled WGS sequence"/>
</dbReference>
<dbReference type="AlphaFoldDB" id="A0ABD1EFT4"/>
<evidence type="ECO:0000256" key="7">
    <source>
        <dbReference type="ARBA" id="ARBA00023242"/>
    </source>
</evidence>
<reference evidence="9 10" key="1">
    <citation type="submission" date="2024-05" db="EMBL/GenBank/DDBJ databases">
        <title>Genetic variation in Jamaican populations of the coffee berry borer (Hypothenemus hampei).</title>
        <authorList>
            <person name="Errbii M."/>
            <person name="Myrie A."/>
        </authorList>
    </citation>
    <scope>NUCLEOTIDE SEQUENCE [LARGE SCALE GENOMIC DNA]</scope>
    <source>
        <strain evidence="9">JA-Hopewell-2020-01-JO</strain>
        <tissue evidence="9">Whole body</tissue>
    </source>
</reference>
<evidence type="ECO:0000313" key="10">
    <source>
        <dbReference type="Proteomes" id="UP001566132"/>
    </source>
</evidence>
<gene>
    <name evidence="9" type="ORF">ABEB36_009258</name>
</gene>
<dbReference type="EMBL" id="JBDJPC010000007">
    <property type="protein sequence ID" value="KAL1493554.1"/>
    <property type="molecule type" value="Genomic_DNA"/>
</dbReference>
<dbReference type="InterPro" id="IPR052035">
    <property type="entry name" value="ZnF_BED_domain_contain"/>
</dbReference>
<dbReference type="PANTHER" id="PTHR46481">
    <property type="entry name" value="ZINC FINGER BED DOMAIN-CONTAINING PROTEIN 4"/>
    <property type="match status" value="1"/>
</dbReference>
<evidence type="ECO:0000313" key="9">
    <source>
        <dbReference type="EMBL" id="KAL1493554.1"/>
    </source>
</evidence>
<dbReference type="SMART" id="SM00614">
    <property type="entry name" value="ZnF_BED"/>
    <property type="match status" value="1"/>
</dbReference>
<evidence type="ECO:0000256" key="2">
    <source>
        <dbReference type="ARBA" id="ARBA00022723"/>
    </source>
</evidence>
<dbReference type="PANTHER" id="PTHR46481:SF10">
    <property type="entry name" value="ZINC FINGER BED DOMAIN-CONTAINING PROTEIN 39"/>
    <property type="match status" value="1"/>
</dbReference>
<keyword evidence="10" id="KW-1185">Reference proteome</keyword>
<keyword evidence="3" id="KW-0863">Zinc-finger</keyword>
<sequence length="125" mass="14654">MSGKSEIWKYFKKEQEMVFSKLCPFKTRYNNNTSNLWNHFRSKHGSRNVFEENNGDAIEIKKTSSTNANLSNYPQHSQAKIDESFFSNKLSEQRQEQITQLITNMICLDTLPISFIEGKGFKKLY</sequence>
<evidence type="ECO:0000256" key="1">
    <source>
        <dbReference type="ARBA" id="ARBA00004123"/>
    </source>
</evidence>
<evidence type="ECO:0000256" key="3">
    <source>
        <dbReference type="ARBA" id="ARBA00022771"/>
    </source>
</evidence>
<name>A0ABD1EFT4_HYPHA</name>
<dbReference type="SUPFAM" id="SSF140996">
    <property type="entry name" value="Hermes dimerisation domain"/>
    <property type="match status" value="1"/>
</dbReference>
<organism evidence="9 10">
    <name type="scientific">Hypothenemus hampei</name>
    <name type="common">Coffee berry borer</name>
    <dbReference type="NCBI Taxonomy" id="57062"/>
    <lineage>
        <taxon>Eukaryota</taxon>
        <taxon>Metazoa</taxon>
        <taxon>Ecdysozoa</taxon>
        <taxon>Arthropoda</taxon>
        <taxon>Hexapoda</taxon>
        <taxon>Insecta</taxon>
        <taxon>Pterygota</taxon>
        <taxon>Neoptera</taxon>
        <taxon>Endopterygota</taxon>
        <taxon>Coleoptera</taxon>
        <taxon>Polyphaga</taxon>
        <taxon>Cucujiformia</taxon>
        <taxon>Curculionidae</taxon>
        <taxon>Scolytinae</taxon>
        <taxon>Hypothenemus</taxon>
    </lineage>
</organism>
<keyword evidence="6" id="KW-0804">Transcription</keyword>
<evidence type="ECO:0000256" key="6">
    <source>
        <dbReference type="ARBA" id="ARBA00023163"/>
    </source>
</evidence>
<keyword evidence="4" id="KW-0862">Zinc</keyword>
<dbReference type="Pfam" id="PF02892">
    <property type="entry name" value="zf-BED"/>
    <property type="match status" value="1"/>
</dbReference>
<comment type="subcellular location">
    <subcellularLocation>
        <location evidence="1">Nucleus</location>
    </subcellularLocation>
</comment>
<accession>A0ABD1EFT4</accession>
<dbReference type="InterPro" id="IPR036236">
    <property type="entry name" value="Znf_C2H2_sf"/>
</dbReference>
<evidence type="ECO:0000256" key="4">
    <source>
        <dbReference type="ARBA" id="ARBA00022833"/>
    </source>
</evidence>
<dbReference type="GO" id="GO:0005634">
    <property type="term" value="C:nucleus"/>
    <property type="evidence" value="ECO:0007669"/>
    <property type="project" value="UniProtKB-SubCell"/>
</dbReference>